<name>A0ABN9W3U2_9DINO</name>
<evidence type="ECO:0008006" key="3">
    <source>
        <dbReference type="Google" id="ProtNLM"/>
    </source>
</evidence>
<keyword evidence="2" id="KW-1185">Reference proteome</keyword>
<gene>
    <name evidence="1" type="ORF">PCOR1329_LOCUS63794</name>
</gene>
<proteinExistence type="predicted"/>
<feature type="non-terminal residue" evidence="1">
    <location>
        <position position="1"/>
    </location>
</feature>
<comment type="caution">
    <text evidence="1">The sequence shown here is derived from an EMBL/GenBank/DDBJ whole genome shotgun (WGS) entry which is preliminary data.</text>
</comment>
<dbReference type="Proteomes" id="UP001189429">
    <property type="component" value="Unassembled WGS sequence"/>
</dbReference>
<dbReference type="EMBL" id="CAUYUJ010018113">
    <property type="protein sequence ID" value="CAK0880739.1"/>
    <property type="molecule type" value="Genomic_DNA"/>
</dbReference>
<evidence type="ECO:0000313" key="1">
    <source>
        <dbReference type="EMBL" id="CAK0880739.1"/>
    </source>
</evidence>
<accession>A0ABN9W3U2</accession>
<evidence type="ECO:0000313" key="2">
    <source>
        <dbReference type="Proteomes" id="UP001189429"/>
    </source>
</evidence>
<reference evidence="1" key="1">
    <citation type="submission" date="2023-10" db="EMBL/GenBank/DDBJ databases">
        <authorList>
            <person name="Chen Y."/>
            <person name="Shah S."/>
            <person name="Dougan E. K."/>
            <person name="Thang M."/>
            <person name="Chan C."/>
        </authorList>
    </citation>
    <scope>NUCLEOTIDE SEQUENCE [LARGE SCALE GENOMIC DNA]</scope>
</reference>
<organism evidence="1 2">
    <name type="scientific">Prorocentrum cordatum</name>
    <dbReference type="NCBI Taxonomy" id="2364126"/>
    <lineage>
        <taxon>Eukaryota</taxon>
        <taxon>Sar</taxon>
        <taxon>Alveolata</taxon>
        <taxon>Dinophyceae</taxon>
        <taxon>Prorocentrales</taxon>
        <taxon>Prorocentraceae</taxon>
        <taxon>Prorocentrum</taxon>
    </lineage>
</organism>
<protein>
    <recommendedName>
        <fullName evidence="3">AP2/ERF domain-containing protein</fullName>
    </recommendedName>
</protein>
<sequence>ASPSCRGRPACATPATARASGPTCTGCARRELNLAPPGGAPCASLAVTEDAAYTKEVGVSCGTDPEPMRETSGVKAAWNEIGAGTYRMQKTAKKPGGRKFLYSAAFKGTLAEAGDIAEQVGGAFFVRYAKWLEVVGDDSFDAGPARDGSAVIYMRSPPPKSRVCPLETDEASRAEAHVAAVEAAESVAFAAAVEEWRRRHGSGRKASTGGRETALATGAAGFAACWSRGPG</sequence>